<proteinExistence type="predicted"/>
<accession>A0ABW3DR87</accession>
<evidence type="ECO:0000313" key="3">
    <source>
        <dbReference type="EMBL" id="MFD0885522.1"/>
    </source>
</evidence>
<evidence type="ECO:0000256" key="1">
    <source>
        <dbReference type="SAM" id="MobiDB-lite"/>
    </source>
</evidence>
<comment type="caution">
    <text evidence="3">The sequence shown here is derived from an EMBL/GenBank/DDBJ whole genome shotgun (WGS) entry which is preliminary data.</text>
</comment>
<keyword evidence="4" id="KW-1185">Reference proteome</keyword>
<feature type="region of interest" description="Disordered" evidence="1">
    <location>
        <begin position="1"/>
        <end position="24"/>
    </location>
</feature>
<organism evidence="3 4">
    <name type="scientific">Streptosporangium algeriense</name>
    <dbReference type="NCBI Taxonomy" id="1682748"/>
    <lineage>
        <taxon>Bacteria</taxon>
        <taxon>Bacillati</taxon>
        <taxon>Actinomycetota</taxon>
        <taxon>Actinomycetes</taxon>
        <taxon>Streptosporangiales</taxon>
        <taxon>Streptosporangiaceae</taxon>
        <taxon>Streptosporangium</taxon>
    </lineage>
</organism>
<dbReference type="Proteomes" id="UP001597024">
    <property type="component" value="Unassembled WGS sequence"/>
</dbReference>
<evidence type="ECO:0000313" key="4">
    <source>
        <dbReference type="Proteomes" id="UP001597024"/>
    </source>
</evidence>
<feature type="domain" description="tRNA(Ile)-lysidine synthase substrate-binding" evidence="2">
    <location>
        <begin position="27"/>
        <end position="64"/>
    </location>
</feature>
<dbReference type="Pfam" id="PF09179">
    <property type="entry name" value="TilS"/>
    <property type="match status" value="1"/>
</dbReference>
<evidence type="ECO:0000259" key="2">
    <source>
        <dbReference type="Pfam" id="PF09179"/>
    </source>
</evidence>
<gene>
    <name evidence="3" type="ORF">ACFQ08_13275</name>
</gene>
<dbReference type="InterPro" id="IPR015262">
    <property type="entry name" value="tRNA_Ile_lys_synt_subst-bd"/>
</dbReference>
<sequence length="75" mass="7912">MDPGTEPGSERVGEYDAQETGGSAPGTLAAAHVLQVDRLVTAWRGQRRVEVPGGIGVVRRYGTLVFARHPASPIS</sequence>
<name>A0ABW3DR87_9ACTN</name>
<protein>
    <submittedName>
        <fullName evidence="3">TilS substrate-binding domain-containing protein</fullName>
    </submittedName>
</protein>
<reference evidence="4" key="1">
    <citation type="journal article" date="2019" name="Int. J. Syst. Evol. Microbiol.">
        <title>The Global Catalogue of Microorganisms (GCM) 10K type strain sequencing project: providing services to taxonomists for standard genome sequencing and annotation.</title>
        <authorList>
            <consortium name="The Broad Institute Genomics Platform"/>
            <consortium name="The Broad Institute Genome Sequencing Center for Infectious Disease"/>
            <person name="Wu L."/>
            <person name="Ma J."/>
        </authorList>
    </citation>
    <scope>NUCLEOTIDE SEQUENCE [LARGE SCALE GENOMIC DNA]</scope>
    <source>
        <strain evidence="4">CCUG 62974</strain>
    </source>
</reference>
<dbReference type="EMBL" id="JBHTHX010000378">
    <property type="protein sequence ID" value="MFD0885522.1"/>
    <property type="molecule type" value="Genomic_DNA"/>
</dbReference>